<feature type="transmembrane region" description="Helical" evidence="7">
    <location>
        <begin position="261"/>
        <end position="282"/>
    </location>
</feature>
<keyword evidence="4 7" id="KW-0812">Transmembrane</keyword>
<dbReference type="GO" id="GO:0005886">
    <property type="term" value="C:plasma membrane"/>
    <property type="evidence" value="ECO:0007669"/>
    <property type="project" value="UniProtKB-SubCell"/>
</dbReference>
<dbReference type="OrthoDB" id="9775268at2"/>
<feature type="transmembrane region" description="Helical" evidence="7">
    <location>
        <begin position="380"/>
        <end position="399"/>
    </location>
</feature>
<evidence type="ECO:0000256" key="7">
    <source>
        <dbReference type="SAM" id="Phobius"/>
    </source>
</evidence>
<organism evidence="9">
    <name type="scientific">Candidatus Berkiella cookevillensis</name>
    <dbReference type="NCBI Taxonomy" id="437022"/>
    <lineage>
        <taxon>Bacteria</taxon>
        <taxon>Pseudomonadati</taxon>
        <taxon>Pseudomonadota</taxon>
        <taxon>Gammaproteobacteria</taxon>
        <taxon>Candidatus Berkiellales</taxon>
        <taxon>Candidatus Berkiellaceae</taxon>
        <taxon>Candidatus Berkiella</taxon>
    </lineage>
</organism>
<keyword evidence="5 7" id="KW-1133">Transmembrane helix</keyword>
<comment type="caution">
    <text evidence="9">The sequence shown here is derived from an EMBL/GenBank/DDBJ whole genome shotgun (WGS) entry which is preliminary data.</text>
</comment>
<dbReference type="EMBL" id="LKHV02000001">
    <property type="protein sequence ID" value="MCS5708476.1"/>
    <property type="molecule type" value="Genomic_DNA"/>
</dbReference>
<dbReference type="STRING" id="437022.CC99x_00167"/>
<dbReference type="InterPro" id="IPR036259">
    <property type="entry name" value="MFS_trans_sf"/>
</dbReference>
<feature type="transmembrane region" description="Helical" evidence="7">
    <location>
        <begin position="230"/>
        <end position="249"/>
    </location>
</feature>
<evidence type="ECO:0000256" key="2">
    <source>
        <dbReference type="ARBA" id="ARBA00022448"/>
    </source>
</evidence>
<dbReference type="CDD" id="cd06173">
    <property type="entry name" value="MFS_MefA_like"/>
    <property type="match status" value="1"/>
</dbReference>
<gene>
    <name evidence="9" type="ORF">CC99x_00167</name>
    <name evidence="10" type="ORF">CC99x_006095</name>
</gene>
<evidence type="ECO:0000259" key="8">
    <source>
        <dbReference type="PROSITE" id="PS50850"/>
    </source>
</evidence>
<feature type="transmembrane region" description="Helical" evidence="7">
    <location>
        <begin position="51"/>
        <end position="71"/>
    </location>
</feature>
<dbReference type="Proteomes" id="UP000051494">
    <property type="component" value="Unassembled WGS sequence"/>
</dbReference>
<reference evidence="10" key="3">
    <citation type="submission" date="2021-06" db="EMBL/GenBank/DDBJ databases">
        <title>Genomic Description and Analysis of Intracellular Bacteria, Candidatus Berkiella cookevillensis and Candidatus Berkiella aquae.</title>
        <authorList>
            <person name="Kidane D.T."/>
            <person name="Mehari Y.T."/>
            <person name="Rice F.C."/>
            <person name="Arivett B.A."/>
            <person name="Farone A.L."/>
            <person name="Berk S.G."/>
            <person name="Farone M.B."/>
        </authorList>
    </citation>
    <scope>NUCLEOTIDE SEQUENCE</scope>
    <source>
        <strain evidence="10">CC99</strain>
    </source>
</reference>
<evidence type="ECO:0000256" key="5">
    <source>
        <dbReference type="ARBA" id="ARBA00022989"/>
    </source>
</evidence>
<dbReference type="PROSITE" id="PS50850">
    <property type="entry name" value="MFS"/>
    <property type="match status" value="1"/>
</dbReference>
<keyword evidence="3" id="KW-1003">Cell membrane</keyword>
<dbReference type="Pfam" id="PF05977">
    <property type="entry name" value="MFS_3"/>
    <property type="match status" value="1"/>
</dbReference>
<accession>A0A0Q9YR94</accession>
<comment type="subcellular location">
    <subcellularLocation>
        <location evidence="1">Cell membrane</location>
        <topology evidence="1">Multi-pass membrane protein</topology>
    </subcellularLocation>
</comment>
<keyword evidence="11" id="KW-1185">Reference proteome</keyword>
<dbReference type="RefSeq" id="WP_057622664.1">
    <property type="nucleotide sequence ID" value="NZ_LKHV02000001.1"/>
</dbReference>
<evidence type="ECO:0000256" key="6">
    <source>
        <dbReference type="ARBA" id="ARBA00023136"/>
    </source>
</evidence>
<evidence type="ECO:0000313" key="10">
    <source>
        <dbReference type="EMBL" id="MCS5708476.1"/>
    </source>
</evidence>
<dbReference type="PANTHER" id="PTHR23513:SF11">
    <property type="entry name" value="STAPHYLOFERRIN A TRANSPORTER"/>
    <property type="match status" value="1"/>
</dbReference>
<evidence type="ECO:0000256" key="4">
    <source>
        <dbReference type="ARBA" id="ARBA00022692"/>
    </source>
</evidence>
<keyword evidence="2" id="KW-0813">Transport</keyword>
<feature type="transmembrane region" description="Helical" evidence="7">
    <location>
        <begin position="110"/>
        <end position="134"/>
    </location>
</feature>
<evidence type="ECO:0000256" key="1">
    <source>
        <dbReference type="ARBA" id="ARBA00004651"/>
    </source>
</evidence>
<dbReference type="InterPro" id="IPR020846">
    <property type="entry name" value="MFS_dom"/>
</dbReference>
<dbReference type="InterPro" id="IPR010290">
    <property type="entry name" value="TM_effector"/>
</dbReference>
<dbReference type="SUPFAM" id="SSF103473">
    <property type="entry name" value="MFS general substrate transporter"/>
    <property type="match status" value="1"/>
</dbReference>
<evidence type="ECO:0000313" key="9">
    <source>
        <dbReference type="EMBL" id="KRG19946.1"/>
    </source>
</evidence>
<dbReference type="PATRIC" id="fig|1590042.3.peg.171"/>
<dbReference type="GO" id="GO:0022857">
    <property type="term" value="F:transmembrane transporter activity"/>
    <property type="evidence" value="ECO:0007669"/>
    <property type="project" value="InterPro"/>
</dbReference>
<feature type="transmembrane region" description="Helical" evidence="7">
    <location>
        <begin position="12"/>
        <end position="31"/>
    </location>
</feature>
<dbReference type="AlphaFoldDB" id="A0A0Q9YR94"/>
<proteinExistence type="predicted"/>
<feature type="transmembrane region" description="Helical" evidence="7">
    <location>
        <begin position="294"/>
        <end position="311"/>
    </location>
</feature>
<evidence type="ECO:0000256" key="3">
    <source>
        <dbReference type="ARBA" id="ARBA00022475"/>
    </source>
</evidence>
<feature type="domain" description="Major facilitator superfamily (MFS) profile" evidence="8">
    <location>
        <begin position="17"/>
        <end position="405"/>
    </location>
</feature>
<feature type="transmembrane region" description="Helical" evidence="7">
    <location>
        <begin position="83"/>
        <end position="104"/>
    </location>
</feature>
<reference evidence="10" key="2">
    <citation type="journal article" date="2016" name="Genome Announc.">
        <title>Draft Genome Sequences of Two Novel Amoeba-Resistant Intranuclear Bacteria, 'Candidatus Berkiella cookevillensis' and 'Candidatus Berkiella aquae'.</title>
        <authorList>
            <person name="Mehari Y.T."/>
            <person name="Arivett B.A."/>
            <person name="Farone A.L."/>
            <person name="Gunderson J.H."/>
            <person name="Farone M.B."/>
        </authorList>
    </citation>
    <scope>NUCLEOTIDE SEQUENCE</scope>
    <source>
        <strain evidence="10">CC99</strain>
    </source>
</reference>
<dbReference type="EMBL" id="LKHV01000001">
    <property type="protein sequence ID" value="KRG19946.1"/>
    <property type="molecule type" value="Genomic_DNA"/>
</dbReference>
<dbReference type="Gene3D" id="1.20.1250.20">
    <property type="entry name" value="MFS general substrate transporter like domains"/>
    <property type="match status" value="1"/>
</dbReference>
<feature type="transmembrane region" description="Helical" evidence="7">
    <location>
        <begin position="317"/>
        <end position="340"/>
    </location>
</feature>
<keyword evidence="6 7" id="KW-0472">Membrane</keyword>
<sequence length="541" mass="59755">MLADKKNSAFTPFQYQAFTILWLAALFSNIGTWMHSVGASWLMATLSTSPFMVSLVQTATTLPVFFFALPAGALADIFHRRTILLIVNAYMGIAATLFALLVWQDCMNPSLLLILTLLMGTGTAFMAPAWQAVMPALVPKETLPEAVALSGISVNVSRAIGPALAGIMITGHNMASPFFANALSYIVIISALLWCKKYLPYTPKKTPPERVRHAMKAGVRYAFHSTPLKATMLHALGFMFCANSFWGMLPIITKEVLHGDASFFGMLMAAVGLGAVTGALVMPKLNTRLHANHLTLLGTLCTAGVCAYYSVPHFKWLMIFASFIFGIGWIFVISSVTVSAQQALPDWVRARGLAIFLMILFGGMSLGAAFWGWLAGVTSIQITMLASAISSIIFIACVYRVKLQQGAMLDLTPSEHWPVPVVHENVHYDKGPVMITVSYQVAHKHRHEFIKAIYDLKNVRLRSGAHHWGLFEDTEKQGHFTEYFLEDSWAAHIHHHERVSNADIPLQDKVNALHEGEGAPKVFHNVAVYPEKKKKEKKRSR</sequence>
<reference evidence="9" key="1">
    <citation type="submission" date="2015-09" db="EMBL/GenBank/DDBJ databases">
        <title>Draft Genome Sequences of Two Novel Amoeba-resistant Intranuclear Bacteria, Candidatus Berkiella cookevillensis and Candidatus Berkiella aquae.</title>
        <authorList>
            <person name="Mehari Y.T."/>
            <person name="Arivett B.A."/>
            <person name="Farone A.L."/>
            <person name="Gunderson J.H."/>
            <person name="Farone M.B."/>
        </authorList>
    </citation>
    <scope>NUCLEOTIDE SEQUENCE [LARGE SCALE GENOMIC DNA]</scope>
    <source>
        <strain evidence="9">CC99</strain>
    </source>
</reference>
<feature type="transmembrane region" description="Helical" evidence="7">
    <location>
        <begin position="175"/>
        <end position="195"/>
    </location>
</feature>
<feature type="transmembrane region" description="Helical" evidence="7">
    <location>
        <begin position="352"/>
        <end position="374"/>
    </location>
</feature>
<evidence type="ECO:0000313" key="11">
    <source>
        <dbReference type="Proteomes" id="UP000051494"/>
    </source>
</evidence>
<name>A0A0Q9YR94_9GAMM</name>
<protein>
    <submittedName>
        <fullName evidence="9">Enterobactin exporter EntS</fullName>
    </submittedName>
    <submittedName>
        <fullName evidence="10">MFS transporter</fullName>
    </submittedName>
</protein>
<dbReference type="PANTHER" id="PTHR23513">
    <property type="entry name" value="INTEGRAL MEMBRANE EFFLUX PROTEIN-RELATED"/>
    <property type="match status" value="1"/>
</dbReference>